<dbReference type="InterPro" id="IPR036259">
    <property type="entry name" value="MFS_trans_sf"/>
</dbReference>
<evidence type="ECO:0000313" key="7">
    <source>
        <dbReference type="EMBL" id="KAF8903904.1"/>
    </source>
</evidence>
<dbReference type="PROSITE" id="PS00216">
    <property type="entry name" value="SUGAR_TRANSPORT_1"/>
    <property type="match status" value="1"/>
</dbReference>
<dbReference type="PANTHER" id="PTHR24064">
    <property type="entry name" value="SOLUTE CARRIER FAMILY 22 MEMBER"/>
    <property type="match status" value="1"/>
</dbReference>
<feature type="transmembrane region" description="Helical" evidence="5">
    <location>
        <begin position="122"/>
        <end position="140"/>
    </location>
</feature>
<feature type="transmembrane region" description="Helical" evidence="5">
    <location>
        <begin position="165"/>
        <end position="191"/>
    </location>
</feature>
<dbReference type="PROSITE" id="PS50850">
    <property type="entry name" value="MFS"/>
    <property type="match status" value="1"/>
</dbReference>
<dbReference type="GO" id="GO:0022857">
    <property type="term" value="F:transmembrane transporter activity"/>
    <property type="evidence" value="ECO:0007669"/>
    <property type="project" value="InterPro"/>
</dbReference>
<dbReference type="InterPro" id="IPR020846">
    <property type="entry name" value="MFS_dom"/>
</dbReference>
<name>A0A9P5TQ35_GYMJU</name>
<keyword evidence="3 5" id="KW-1133">Transmembrane helix</keyword>
<feature type="transmembrane region" description="Helical" evidence="5">
    <location>
        <begin position="414"/>
        <end position="432"/>
    </location>
</feature>
<dbReference type="GO" id="GO:0016020">
    <property type="term" value="C:membrane"/>
    <property type="evidence" value="ECO:0007669"/>
    <property type="project" value="UniProtKB-SubCell"/>
</dbReference>
<gene>
    <name evidence="7" type="ORF">CPB84DRAFT_1677687</name>
</gene>
<evidence type="ECO:0000256" key="1">
    <source>
        <dbReference type="ARBA" id="ARBA00004141"/>
    </source>
</evidence>
<dbReference type="EMBL" id="JADNYJ010000028">
    <property type="protein sequence ID" value="KAF8903904.1"/>
    <property type="molecule type" value="Genomic_DNA"/>
</dbReference>
<evidence type="ECO:0000256" key="5">
    <source>
        <dbReference type="SAM" id="Phobius"/>
    </source>
</evidence>
<dbReference type="Pfam" id="PF00083">
    <property type="entry name" value="Sugar_tr"/>
    <property type="match status" value="2"/>
</dbReference>
<evidence type="ECO:0000259" key="6">
    <source>
        <dbReference type="PROSITE" id="PS50850"/>
    </source>
</evidence>
<feature type="transmembrane region" description="Helical" evidence="5">
    <location>
        <begin position="388"/>
        <end position="407"/>
    </location>
</feature>
<protein>
    <submittedName>
        <fullName evidence="7">Phosphate transporter</fullName>
    </submittedName>
</protein>
<dbReference type="SUPFAM" id="SSF103473">
    <property type="entry name" value="MFS general substrate transporter"/>
    <property type="match status" value="1"/>
</dbReference>
<accession>A0A9P5TQ35</accession>
<dbReference type="AlphaFoldDB" id="A0A9P5TQ35"/>
<reference evidence="7" key="1">
    <citation type="submission" date="2020-11" db="EMBL/GenBank/DDBJ databases">
        <authorList>
            <consortium name="DOE Joint Genome Institute"/>
            <person name="Ahrendt S."/>
            <person name="Riley R."/>
            <person name="Andreopoulos W."/>
            <person name="LaButti K."/>
            <person name="Pangilinan J."/>
            <person name="Ruiz-duenas F.J."/>
            <person name="Barrasa J.M."/>
            <person name="Sanchez-Garcia M."/>
            <person name="Camarero S."/>
            <person name="Miyauchi S."/>
            <person name="Serrano A."/>
            <person name="Linde D."/>
            <person name="Babiker R."/>
            <person name="Drula E."/>
            <person name="Ayuso-Fernandez I."/>
            <person name="Pacheco R."/>
            <person name="Padilla G."/>
            <person name="Ferreira P."/>
            <person name="Barriuso J."/>
            <person name="Kellner H."/>
            <person name="Castanera R."/>
            <person name="Alfaro M."/>
            <person name="Ramirez L."/>
            <person name="Pisabarro A.G."/>
            <person name="Kuo A."/>
            <person name="Tritt A."/>
            <person name="Lipzen A."/>
            <person name="He G."/>
            <person name="Yan M."/>
            <person name="Ng V."/>
            <person name="Cullen D."/>
            <person name="Martin F."/>
            <person name="Rosso M.-N."/>
            <person name="Henrissat B."/>
            <person name="Hibbett D."/>
            <person name="Martinez A.T."/>
            <person name="Grigoriev I.V."/>
        </authorList>
    </citation>
    <scope>NUCLEOTIDE SEQUENCE</scope>
    <source>
        <strain evidence="7">AH 44721</strain>
    </source>
</reference>
<feature type="transmembrane region" description="Helical" evidence="5">
    <location>
        <begin position="27"/>
        <end position="49"/>
    </location>
</feature>
<dbReference type="Gene3D" id="1.20.1250.20">
    <property type="entry name" value="MFS general substrate transporter like domains"/>
    <property type="match status" value="2"/>
</dbReference>
<evidence type="ECO:0000256" key="2">
    <source>
        <dbReference type="ARBA" id="ARBA00022692"/>
    </source>
</evidence>
<evidence type="ECO:0000256" key="4">
    <source>
        <dbReference type="ARBA" id="ARBA00023136"/>
    </source>
</evidence>
<feature type="transmembrane region" description="Helical" evidence="5">
    <location>
        <begin position="452"/>
        <end position="477"/>
    </location>
</feature>
<feature type="transmembrane region" description="Helical" evidence="5">
    <location>
        <begin position="360"/>
        <end position="382"/>
    </location>
</feature>
<feature type="domain" description="Major facilitator superfamily (MFS) profile" evidence="6">
    <location>
        <begin position="27"/>
        <end position="510"/>
    </location>
</feature>
<evidence type="ECO:0000256" key="3">
    <source>
        <dbReference type="ARBA" id="ARBA00022989"/>
    </source>
</evidence>
<proteinExistence type="predicted"/>
<comment type="caution">
    <text evidence="7">The sequence shown here is derived from an EMBL/GenBank/DDBJ whole genome shotgun (WGS) entry which is preliminary data.</text>
</comment>
<dbReference type="InterPro" id="IPR005829">
    <property type="entry name" value="Sugar_transporter_CS"/>
</dbReference>
<dbReference type="InterPro" id="IPR005828">
    <property type="entry name" value="MFS_sugar_transport-like"/>
</dbReference>
<keyword evidence="4 5" id="KW-0472">Membrane</keyword>
<keyword evidence="2 5" id="KW-0812">Transmembrane</keyword>
<comment type="subcellular location">
    <subcellularLocation>
        <location evidence="1">Membrane</location>
        <topology evidence="1">Multi-pass membrane protein</topology>
    </subcellularLocation>
</comment>
<feature type="transmembrane region" description="Helical" evidence="5">
    <location>
        <begin position="69"/>
        <end position="90"/>
    </location>
</feature>
<organism evidence="7 8">
    <name type="scientific">Gymnopilus junonius</name>
    <name type="common">Spectacular rustgill mushroom</name>
    <name type="synonym">Gymnopilus spectabilis subsp. junonius</name>
    <dbReference type="NCBI Taxonomy" id="109634"/>
    <lineage>
        <taxon>Eukaryota</taxon>
        <taxon>Fungi</taxon>
        <taxon>Dikarya</taxon>
        <taxon>Basidiomycota</taxon>
        <taxon>Agaricomycotina</taxon>
        <taxon>Agaricomycetes</taxon>
        <taxon>Agaricomycetidae</taxon>
        <taxon>Agaricales</taxon>
        <taxon>Agaricineae</taxon>
        <taxon>Hymenogastraceae</taxon>
        <taxon>Gymnopilus</taxon>
    </lineage>
</organism>
<dbReference type="OrthoDB" id="433512at2759"/>
<sequence>MDYSHANRRPALAEVDNSRFLRFHAKVCMVAGIGFFASAYNILAIGIASTMLGYVYDPTIRSLKTTQDLALKVAAPIGTVIGQILFGWLADVLGRKRMYGIEMIIIIVATFAQTLVPRIATASTMVAVLGVFRFIAGWIGDRGDYPLSAVITSEFAPTRFRGRMVAVVFGCQGLASLMASLAPFVLIAAYKTSILKSIGAQDGKELAYIDAMWRIVIELGVIPSCIALYSRLTIPETYRFTMDVQRNIAEAIKDIGTSLDGTSCGPGMTVISHNDTVPVASWEDLRLYFSQFQHFKALFGTAYSWFALDVAFYTLNLNSPIILENIAFGKGTDYQDQLSSCDMTDPGIFHVLITSSRGSLILAAAASLPGYLFSIGLIDFWGRKPIQHMGFIVLTILFMIMGMLFCVHDLRLNGMTWFAILYSLATFFQNFGPNTTTFVVPAELFPTRYRATAYGICAACGKLGAIVAQIGFSSIQVNNNDNNKDNTDLQLIAFFMLSGVFSTFLLPETKGKSLEDLAGEKELEESHEEHIPLIQR</sequence>
<evidence type="ECO:0000313" key="8">
    <source>
        <dbReference type="Proteomes" id="UP000724874"/>
    </source>
</evidence>
<dbReference type="Proteomes" id="UP000724874">
    <property type="component" value="Unassembled WGS sequence"/>
</dbReference>
<keyword evidence="8" id="KW-1185">Reference proteome</keyword>